<feature type="region of interest" description="Disordered" evidence="7">
    <location>
        <begin position="430"/>
        <end position="496"/>
    </location>
</feature>
<dbReference type="PANTHER" id="PTHR47959">
    <property type="entry name" value="ATP-DEPENDENT RNA HELICASE RHLE-RELATED"/>
    <property type="match status" value="1"/>
</dbReference>
<dbReference type="CDD" id="cd18787">
    <property type="entry name" value="SF2_C_DEAD"/>
    <property type="match status" value="1"/>
</dbReference>
<keyword evidence="4 6" id="KW-0067">ATP-binding</keyword>
<evidence type="ECO:0000256" key="7">
    <source>
        <dbReference type="SAM" id="MobiDB-lite"/>
    </source>
</evidence>
<dbReference type="GO" id="GO:0005829">
    <property type="term" value="C:cytosol"/>
    <property type="evidence" value="ECO:0007669"/>
    <property type="project" value="TreeGrafter"/>
</dbReference>
<evidence type="ECO:0000313" key="10">
    <source>
        <dbReference type="EMBL" id="SEQ41754.1"/>
    </source>
</evidence>
<dbReference type="RefSeq" id="WP_092496081.1">
    <property type="nucleotide sequence ID" value="NZ_FOFG01000004.1"/>
</dbReference>
<dbReference type="Gene3D" id="3.30.70.330">
    <property type="match status" value="1"/>
</dbReference>
<proteinExistence type="inferred from homology"/>
<dbReference type="InterPro" id="IPR001650">
    <property type="entry name" value="Helicase_C-like"/>
</dbReference>
<dbReference type="PROSITE" id="PS00039">
    <property type="entry name" value="DEAD_ATP_HELICASE"/>
    <property type="match status" value="1"/>
</dbReference>
<dbReference type="SUPFAM" id="SSF52540">
    <property type="entry name" value="P-loop containing nucleoside triphosphate hydrolases"/>
    <property type="match status" value="1"/>
</dbReference>
<evidence type="ECO:0000256" key="6">
    <source>
        <dbReference type="RuleBase" id="RU000492"/>
    </source>
</evidence>
<keyword evidence="1 6" id="KW-0547">Nucleotide-binding</keyword>
<dbReference type="PROSITE" id="PS51192">
    <property type="entry name" value="HELICASE_ATP_BIND_1"/>
    <property type="match status" value="1"/>
</dbReference>
<feature type="domain" description="Helicase ATP-binding" evidence="8">
    <location>
        <begin position="30"/>
        <end position="206"/>
    </location>
</feature>
<dbReference type="Pfam" id="PF00270">
    <property type="entry name" value="DEAD"/>
    <property type="match status" value="1"/>
</dbReference>
<dbReference type="GO" id="GO:0016787">
    <property type="term" value="F:hydrolase activity"/>
    <property type="evidence" value="ECO:0007669"/>
    <property type="project" value="UniProtKB-KW"/>
</dbReference>
<evidence type="ECO:0000256" key="2">
    <source>
        <dbReference type="ARBA" id="ARBA00022801"/>
    </source>
</evidence>
<evidence type="ECO:0000256" key="3">
    <source>
        <dbReference type="ARBA" id="ARBA00022806"/>
    </source>
</evidence>
<gene>
    <name evidence="10" type="ORF">SAMN05216548_104220</name>
</gene>
<feature type="compositionally biased region" description="Basic and acidic residues" evidence="7">
    <location>
        <begin position="553"/>
        <end position="574"/>
    </location>
</feature>
<dbReference type="Gene3D" id="3.40.50.300">
    <property type="entry name" value="P-loop containing nucleotide triphosphate hydrolases"/>
    <property type="match status" value="2"/>
</dbReference>
<dbReference type="InterPro" id="IPR014001">
    <property type="entry name" value="Helicase_ATP-bd"/>
</dbReference>
<evidence type="ECO:0000259" key="8">
    <source>
        <dbReference type="PROSITE" id="PS51192"/>
    </source>
</evidence>
<feature type="domain" description="Helicase C-terminal" evidence="9">
    <location>
        <begin position="236"/>
        <end position="401"/>
    </location>
</feature>
<dbReference type="GO" id="GO:0003724">
    <property type="term" value="F:RNA helicase activity"/>
    <property type="evidence" value="ECO:0007669"/>
    <property type="project" value="TreeGrafter"/>
</dbReference>
<sequence>MPLSNVVPPLARALEERGYAELTPVQTAVLQPEADGRDLLVSAQTGSGKTVAFGMAMAPTLLNGEERLGPAGEPLALVVAPTRELALQVHRELEWLYAGAGAKVVSCVGGMDPRTERRALASGAHIVVGTPGRLRDHLERGNMETGSMRAVILDEADEMLDLGFREDLEFILDATPSQRRTLLFSATMAKPIAALAKRYQRDAFRISTVRDSEQHVDIEYRAMRVAPNEKELATVNVLRFFEARGAMVFCSTREAVKQLTASLFERGFAVVALSGELSQNERSHALQALRDGRARVCVATDVAARGIDLPDLGLVIHYDLPTNREGLLHRSGRTGRAGRKGVCVLLVPHTRWRAADRMLGSANIRATWGGAPTAAEITAQDRERIMKDPAWAIEPVEEDLELGKVLLAEHGAEKIATAYARLAREGLPAPEELFEQPERFERRDRDGGQNGSERRERGPDRGGDRGQDRDFGRGRDAGPGGPRRDRDGEGGEGGIWFRMNVGRQQNADPRWLLPLICRRGHVTKREIGQIRILDRETKFEIHPESAPRFAQSIRREDTEDPSVRIEPVRTEIAPRPKPAHRPKKRPQV</sequence>
<accession>A0A1H9FV73</accession>
<dbReference type="InterPro" id="IPR027417">
    <property type="entry name" value="P-loop_NTPase"/>
</dbReference>
<dbReference type="Pfam" id="PF03880">
    <property type="entry name" value="DbpA"/>
    <property type="match status" value="1"/>
</dbReference>
<name>A0A1H9FV73_9HYPH</name>
<dbReference type="EMBL" id="FOFG01000004">
    <property type="protein sequence ID" value="SEQ41754.1"/>
    <property type="molecule type" value="Genomic_DNA"/>
</dbReference>
<dbReference type="PROSITE" id="PS51194">
    <property type="entry name" value="HELICASE_CTER"/>
    <property type="match status" value="1"/>
</dbReference>
<evidence type="ECO:0000256" key="5">
    <source>
        <dbReference type="ARBA" id="ARBA00038437"/>
    </source>
</evidence>
<evidence type="ECO:0000313" key="11">
    <source>
        <dbReference type="Proteomes" id="UP000199647"/>
    </source>
</evidence>
<dbReference type="CDD" id="cd00268">
    <property type="entry name" value="DEADc"/>
    <property type="match status" value="1"/>
</dbReference>
<dbReference type="InterPro" id="IPR044742">
    <property type="entry name" value="DEAD/DEAH_RhlB"/>
</dbReference>
<evidence type="ECO:0000259" key="9">
    <source>
        <dbReference type="PROSITE" id="PS51194"/>
    </source>
</evidence>
<dbReference type="CDD" id="cd12252">
    <property type="entry name" value="RRM_DbpA"/>
    <property type="match status" value="1"/>
</dbReference>
<keyword evidence="11" id="KW-1185">Reference proteome</keyword>
<dbReference type="InterPro" id="IPR012677">
    <property type="entry name" value="Nucleotide-bd_a/b_plait_sf"/>
</dbReference>
<feature type="region of interest" description="Disordered" evidence="7">
    <location>
        <begin position="553"/>
        <end position="588"/>
    </location>
</feature>
<reference evidence="10 11" key="1">
    <citation type="submission" date="2016-10" db="EMBL/GenBank/DDBJ databases">
        <authorList>
            <person name="de Groot N.N."/>
        </authorList>
    </citation>
    <scope>NUCLEOTIDE SEQUENCE [LARGE SCALE GENOMIC DNA]</scope>
    <source>
        <strain evidence="10 11">A52C2</strain>
    </source>
</reference>
<dbReference type="InterPro" id="IPR050079">
    <property type="entry name" value="DEAD_box_RNA_helicase"/>
</dbReference>
<dbReference type="GO" id="GO:0005524">
    <property type="term" value="F:ATP binding"/>
    <property type="evidence" value="ECO:0007669"/>
    <property type="project" value="UniProtKB-KW"/>
</dbReference>
<dbReference type="InterPro" id="IPR005580">
    <property type="entry name" value="DbpA/CsdA_RNA-bd_dom"/>
</dbReference>
<dbReference type="AlphaFoldDB" id="A0A1H9FV73"/>
<comment type="similarity">
    <text evidence="5 6">Belongs to the DEAD box helicase family.</text>
</comment>
<dbReference type="PANTHER" id="PTHR47959:SF1">
    <property type="entry name" value="ATP-DEPENDENT RNA HELICASE DBPA"/>
    <property type="match status" value="1"/>
</dbReference>
<organism evidence="10 11">
    <name type="scientific">Faunimonas pinastri</name>
    <dbReference type="NCBI Taxonomy" id="1855383"/>
    <lineage>
        <taxon>Bacteria</taxon>
        <taxon>Pseudomonadati</taxon>
        <taxon>Pseudomonadota</taxon>
        <taxon>Alphaproteobacteria</taxon>
        <taxon>Hyphomicrobiales</taxon>
        <taxon>Afifellaceae</taxon>
        <taxon>Faunimonas</taxon>
    </lineage>
</organism>
<dbReference type="STRING" id="1855383.SAMN05216548_104220"/>
<evidence type="ECO:0000256" key="1">
    <source>
        <dbReference type="ARBA" id="ARBA00022741"/>
    </source>
</evidence>
<dbReference type="Pfam" id="PF00271">
    <property type="entry name" value="Helicase_C"/>
    <property type="match status" value="1"/>
</dbReference>
<keyword evidence="3 6" id="KW-0347">Helicase</keyword>
<evidence type="ECO:0000256" key="4">
    <source>
        <dbReference type="ARBA" id="ARBA00022840"/>
    </source>
</evidence>
<keyword evidence="2 6" id="KW-0378">Hydrolase</keyword>
<dbReference type="InterPro" id="IPR000629">
    <property type="entry name" value="RNA-helicase_DEAD-box_CS"/>
</dbReference>
<feature type="compositionally biased region" description="Basic residues" evidence="7">
    <location>
        <begin position="577"/>
        <end position="588"/>
    </location>
</feature>
<protein>
    <submittedName>
        <fullName evidence="10">ATP-dependent RNA helicase DeaD</fullName>
    </submittedName>
</protein>
<dbReference type="GO" id="GO:0003676">
    <property type="term" value="F:nucleic acid binding"/>
    <property type="evidence" value="ECO:0007669"/>
    <property type="project" value="InterPro"/>
</dbReference>
<dbReference type="Proteomes" id="UP000199647">
    <property type="component" value="Unassembled WGS sequence"/>
</dbReference>
<dbReference type="OrthoDB" id="9805696at2"/>
<dbReference type="InterPro" id="IPR011545">
    <property type="entry name" value="DEAD/DEAH_box_helicase_dom"/>
</dbReference>
<dbReference type="SMART" id="SM00490">
    <property type="entry name" value="HELICc"/>
    <property type="match status" value="1"/>
</dbReference>
<feature type="compositionally biased region" description="Basic and acidic residues" evidence="7">
    <location>
        <begin position="436"/>
        <end position="489"/>
    </location>
</feature>
<dbReference type="SMART" id="SM00487">
    <property type="entry name" value="DEXDc"/>
    <property type="match status" value="1"/>
</dbReference>